<dbReference type="EMBL" id="JACIEH010000004">
    <property type="protein sequence ID" value="MBB4100833.1"/>
    <property type="molecule type" value="Genomic_DNA"/>
</dbReference>
<dbReference type="Proteomes" id="UP000557392">
    <property type="component" value="Unassembled WGS sequence"/>
</dbReference>
<sequence>MRLAPLLLLVALAGCGSGASDDSQGGLSRSEARQLDAAAAAIDVNASQSNGTEQQ</sequence>
<feature type="signal peptide" evidence="1">
    <location>
        <begin position="1"/>
        <end position="19"/>
    </location>
</feature>
<reference evidence="2 3" key="1">
    <citation type="submission" date="2020-08" db="EMBL/GenBank/DDBJ databases">
        <title>Genomic Encyclopedia of Type Strains, Phase IV (KMG-IV): sequencing the most valuable type-strain genomes for metagenomic binning, comparative biology and taxonomic classification.</title>
        <authorList>
            <person name="Goeker M."/>
        </authorList>
    </citation>
    <scope>NUCLEOTIDE SEQUENCE [LARGE SCALE GENOMIC DNA]</scope>
    <source>
        <strain evidence="2 3">DSM 101806</strain>
    </source>
</reference>
<protein>
    <submittedName>
        <fullName evidence="2">Uncharacterized protein</fullName>
    </submittedName>
</protein>
<proteinExistence type="predicted"/>
<evidence type="ECO:0000313" key="2">
    <source>
        <dbReference type="EMBL" id="MBB4100833.1"/>
    </source>
</evidence>
<dbReference type="AlphaFoldDB" id="A0A7W6JWI8"/>
<keyword evidence="1" id="KW-0732">Signal</keyword>
<organism evidence="2 3">
    <name type="scientific">Sphingomonas kyeonggiensis</name>
    <dbReference type="NCBI Taxonomy" id="1268553"/>
    <lineage>
        <taxon>Bacteria</taxon>
        <taxon>Pseudomonadati</taxon>
        <taxon>Pseudomonadota</taxon>
        <taxon>Alphaproteobacteria</taxon>
        <taxon>Sphingomonadales</taxon>
        <taxon>Sphingomonadaceae</taxon>
        <taxon>Sphingomonas</taxon>
    </lineage>
</organism>
<dbReference type="PROSITE" id="PS51257">
    <property type="entry name" value="PROKAR_LIPOPROTEIN"/>
    <property type="match status" value="1"/>
</dbReference>
<comment type="caution">
    <text evidence="2">The sequence shown here is derived from an EMBL/GenBank/DDBJ whole genome shotgun (WGS) entry which is preliminary data.</text>
</comment>
<feature type="chain" id="PRO_5031348919" evidence="1">
    <location>
        <begin position="20"/>
        <end position="55"/>
    </location>
</feature>
<name>A0A7W6JWI8_9SPHN</name>
<gene>
    <name evidence="2" type="ORF">GGR46_004422</name>
</gene>
<accession>A0A7W6JWI8</accession>
<evidence type="ECO:0000313" key="3">
    <source>
        <dbReference type="Proteomes" id="UP000557392"/>
    </source>
</evidence>
<evidence type="ECO:0000256" key="1">
    <source>
        <dbReference type="SAM" id="SignalP"/>
    </source>
</evidence>
<dbReference type="RefSeq" id="WP_184000199.1">
    <property type="nucleotide sequence ID" value="NZ_JACIEH010000004.1"/>
</dbReference>
<keyword evidence="3" id="KW-1185">Reference proteome</keyword>